<dbReference type="EMBL" id="LNIX01000011">
    <property type="protein sequence ID" value="OXA49075.1"/>
    <property type="molecule type" value="Genomic_DNA"/>
</dbReference>
<gene>
    <name evidence="2" type="ORF">Fcan01_16295</name>
</gene>
<reference evidence="2 3" key="1">
    <citation type="submission" date="2015-12" db="EMBL/GenBank/DDBJ databases">
        <title>The genome of Folsomia candida.</title>
        <authorList>
            <person name="Faddeeva A."/>
            <person name="Derks M.F."/>
            <person name="Anvar Y."/>
            <person name="Smit S."/>
            <person name="Van Straalen N."/>
            <person name="Roelofs D."/>
        </authorList>
    </citation>
    <scope>NUCLEOTIDE SEQUENCE [LARGE SCALE GENOMIC DNA]</scope>
    <source>
        <strain evidence="2 3">VU population</strain>
        <tissue evidence="2">Whole body</tissue>
    </source>
</reference>
<feature type="transmembrane region" description="Helical" evidence="1">
    <location>
        <begin position="206"/>
        <end position="225"/>
    </location>
</feature>
<comment type="caution">
    <text evidence="2">The sequence shown here is derived from an EMBL/GenBank/DDBJ whole genome shotgun (WGS) entry which is preliminary data.</text>
</comment>
<dbReference type="Proteomes" id="UP000198287">
    <property type="component" value="Unassembled WGS sequence"/>
</dbReference>
<feature type="transmembrane region" description="Helical" evidence="1">
    <location>
        <begin position="285"/>
        <end position="309"/>
    </location>
</feature>
<keyword evidence="1" id="KW-0812">Transmembrane</keyword>
<feature type="transmembrane region" description="Helical" evidence="1">
    <location>
        <begin position="231"/>
        <end position="250"/>
    </location>
</feature>
<evidence type="ECO:0000313" key="2">
    <source>
        <dbReference type="EMBL" id="OXA49075.1"/>
    </source>
</evidence>
<keyword evidence="1" id="KW-1133">Transmembrane helix</keyword>
<organism evidence="2 3">
    <name type="scientific">Folsomia candida</name>
    <name type="common">Springtail</name>
    <dbReference type="NCBI Taxonomy" id="158441"/>
    <lineage>
        <taxon>Eukaryota</taxon>
        <taxon>Metazoa</taxon>
        <taxon>Ecdysozoa</taxon>
        <taxon>Arthropoda</taxon>
        <taxon>Hexapoda</taxon>
        <taxon>Collembola</taxon>
        <taxon>Entomobryomorpha</taxon>
        <taxon>Isotomoidea</taxon>
        <taxon>Isotomidae</taxon>
        <taxon>Proisotominae</taxon>
        <taxon>Folsomia</taxon>
    </lineage>
</organism>
<accession>A0A226DUA4</accession>
<proteinExistence type="predicted"/>
<dbReference type="OrthoDB" id="8297494at2759"/>
<evidence type="ECO:0008006" key="4">
    <source>
        <dbReference type="Google" id="ProtNLM"/>
    </source>
</evidence>
<protein>
    <recommendedName>
        <fullName evidence="4">Odorant receptor</fullName>
    </recommendedName>
</protein>
<keyword evidence="1" id="KW-0472">Membrane</keyword>
<evidence type="ECO:0000313" key="3">
    <source>
        <dbReference type="Proteomes" id="UP000198287"/>
    </source>
</evidence>
<keyword evidence="3" id="KW-1185">Reference proteome</keyword>
<name>A0A226DUA4_FOLCA</name>
<feature type="transmembrane region" description="Helical" evidence="1">
    <location>
        <begin position="345"/>
        <end position="372"/>
    </location>
</feature>
<dbReference type="AlphaFoldDB" id="A0A226DUA4"/>
<evidence type="ECO:0000256" key="1">
    <source>
        <dbReference type="SAM" id="Phobius"/>
    </source>
</evidence>
<sequence>MDLIHSSEYQLMLIQLFRVSLDNQLFNTNGATYSKIVVLSRSICTINSHHLRHGLFDTNDRQTDGQEEFNSSHTSQGLLQLEITAFSQLLKGRTNFERDFLPSSKILTFTSLLSEIVNIRAFHSICSYKCSTGTLLPPPNCLKKSGHFSSYFINFVMYTTQFYRLMVRHLGLCRLLKCVPVKYDANLGKIVSIDNPQDIKIFRAQCIISLVYIIAMFLNLCMGPLTVPQKFQGVTFFGIYVLLLSCKWNYHLDIATIQVINSFVQFEKSLDKGQETLKISIQSKLMVFLLEILHYSVTGFAGVFCLLLLDPCFPPLILSMSRHCETIKWMDFGPEICILVFDTWMAAQAICAGTMWCFYVLFVGISCILNYLQILSSKMAHAQKLVEHKLCIRTYRQVNILEKMFNGSLMARISPAVITVIPAMQIISQYVSATMHDQIAMPGFLI</sequence>